<evidence type="ECO:0000313" key="1">
    <source>
        <dbReference type="EMBL" id="MBC2595223.1"/>
    </source>
</evidence>
<proteinExistence type="predicted"/>
<reference evidence="1 2" key="1">
    <citation type="submission" date="2020-07" db="EMBL/GenBank/DDBJ databases">
        <authorList>
            <person name="Feng X."/>
        </authorList>
    </citation>
    <scope>NUCLEOTIDE SEQUENCE [LARGE SCALE GENOMIC DNA]</scope>
    <source>
        <strain evidence="1 2">JCM31066</strain>
    </source>
</reference>
<dbReference type="EMBL" id="JACHVB010000035">
    <property type="protein sequence ID" value="MBC2595223.1"/>
    <property type="molecule type" value="Genomic_DNA"/>
</dbReference>
<dbReference type="AlphaFoldDB" id="A0A842HFC7"/>
<keyword evidence="2" id="KW-1185">Reference proteome</keyword>
<dbReference type="RefSeq" id="WP_185676180.1">
    <property type="nucleotide sequence ID" value="NZ_JACHVB010000035.1"/>
</dbReference>
<sequence>MPVASAQVDISTLGVKPGDATDNTENLQRVLNEGPGMLFFPAGTYRTGTVEVPANRTLIFDPEAVVQPVADKVKDKNLFVVTGNDVQFRGLHYDFADGGKDVNETAVWNLVYADGVSNLVVSEADVGNTDERGLVPLKERKRRGRLLNRDGSDPAKKYNHNGYYNSQVLLWVVNCRDVVLENSKGFRLHAMLHATSSANVTARGNHMVSGNYMTKFLEGSENLRHHDNWSRDVKYQVCWFGGSPDPSRKPYLPRGSSTVAKREVKPGESGYNPHTSGAFDVLVQNNYAEYGNTLAWGNKGRQVVIDSNIARFISDYAYGSEGGENLVFSNNISINSTAGGIVSMYWGEKLLITGNLIMVRHEPWEEEWSWWDSPAKYLGPFVRLHHGPSNEGDMYGSGTVMITGNLFSNELSTRTTDISIQAGRDVTVSGNKFINGRVNKFGPGKVTVMDNEFVSRLEYDPLSVNIMPRGSDMVIVKGNIFRQEAPIMPTDEQLASSEASKVPYFLFTDDDPNAEAEEGAVTGDMPAISIEANGPFFGLVEDNAIYGWIDAISGQIRSNVAGASILVLKNTTDGIITVDSSNPKSTALVENNTEIPAGLMPQ</sequence>
<organism evidence="1 2">
    <name type="scientific">Ruficoccus amylovorans</name>
    <dbReference type="NCBI Taxonomy" id="1804625"/>
    <lineage>
        <taxon>Bacteria</taxon>
        <taxon>Pseudomonadati</taxon>
        <taxon>Verrucomicrobiota</taxon>
        <taxon>Opitutia</taxon>
        <taxon>Puniceicoccales</taxon>
        <taxon>Cerasicoccaceae</taxon>
        <taxon>Ruficoccus</taxon>
    </lineage>
</organism>
<dbReference type="SUPFAM" id="SSF51126">
    <property type="entry name" value="Pectin lyase-like"/>
    <property type="match status" value="1"/>
</dbReference>
<comment type="caution">
    <text evidence="1">The sequence shown here is derived from an EMBL/GenBank/DDBJ whole genome shotgun (WGS) entry which is preliminary data.</text>
</comment>
<name>A0A842HFC7_9BACT</name>
<dbReference type="Proteomes" id="UP000546464">
    <property type="component" value="Unassembled WGS sequence"/>
</dbReference>
<accession>A0A842HFC7</accession>
<gene>
    <name evidence="1" type="ORF">H5P28_13225</name>
</gene>
<dbReference type="InterPro" id="IPR012334">
    <property type="entry name" value="Pectin_lyas_fold"/>
</dbReference>
<dbReference type="InterPro" id="IPR011050">
    <property type="entry name" value="Pectin_lyase_fold/virulence"/>
</dbReference>
<protein>
    <submittedName>
        <fullName evidence="1">Right-handed parallel beta-helix repeat-containing protein</fullName>
    </submittedName>
</protein>
<evidence type="ECO:0000313" key="2">
    <source>
        <dbReference type="Proteomes" id="UP000546464"/>
    </source>
</evidence>
<dbReference type="Gene3D" id="2.160.20.10">
    <property type="entry name" value="Single-stranded right-handed beta-helix, Pectin lyase-like"/>
    <property type="match status" value="2"/>
</dbReference>